<keyword evidence="2" id="KW-0472">Membrane</keyword>
<feature type="transmembrane region" description="Helical" evidence="2">
    <location>
        <begin position="94"/>
        <end position="115"/>
    </location>
</feature>
<accession>A0AAW0BEN9</accession>
<reference evidence="3 4" key="1">
    <citation type="submission" date="2024-01" db="EMBL/GenBank/DDBJ databases">
        <title>A draft genome for a cacao thread blight-causing isolate of Paramarasmius palmivorus.</title>
        <authorList>
            <person name="Baruah I.K."/>
            <person name="Bukari Y."/>
            <person name="Amoako-Attah I."/>
            <person name="Meinhardt L.W."/>
            <person name="Bailey B.A."/>
            <person name="Cohen S.P."/>
        </authorList>
    </citation>
    <scope>NUCLEOTIDE SEQUENCE [LARGE SCALE GENOMIC DNA]</scope>
    <source>
        <strain evidence="3 4">GH-12</strain>
    </source>
</reference>
<protein>
    <submittedName>
        <fullName evidence="3">Uncharacterized protein</fullName>
    </submittedName>
</protein>
<gene>
    <name evidence="3" type="ORF">VNI00_016146</name>
</gene>
<dbReference type="Proteomes" id="UP001383192">
    <property type="component" value="Unassembled WGS sequence"/>
</dbReference>
<proteinExistence type="predicted"/>
<organism evidence="3 4">
    <name type="scientific">Paramarasmius palmivorus</name>
    <dbReference type="NCBI Taxonomy" id="297713"/>
    <lineage>
        <taxon>Eukaryota</taxon>
        <taxon>Fungi</taxon>
        <taxon>Dikarya</taxon>
        <taxon>Basidiomycota</taxon>
        <taxon>Agaricomycotina</taxon>
        <taxon>Agaricomycetes</taxon>
        <taxon>Agaricomycetidae</taxon>
        <taxon>Agaricales</taxon>
        <taxon>Marasmiineae</taxon>
        <taxon>Marasmiaceae</taxon>
        <taxon>Paramarasmius</taxon>
    </lineage>
</organism>
<name>A0AAW0BEN9_9AGAR</name>
<feature type="region of interest" description="Disordered" evidence="1">
    <location>
        <begin position="159"/>
        <end position="178"/>
    </location>
</feature>
<evidence type="ECO:0000256" key="2">
    <source>
        <dbReference type="SAM" id="Phobius"/>
    </source>
</evidence>
<feature type="transmembrane region" description="Helical" evidence="2">
    <location>
        <begin position="23"/>
        <end position="51"/>
    </location>
</feature>
<keyword evidence="4" id="KW-1185">Reference proteome</keyword>
<sequence length="264" mass="29564">MPRQIALLGIFNVSLHLLQEPELVIVVILYPELVLLLQIIIAIVNTTCSLVEEKMLKASGLMYEVTRYIKQQLARLLGIFNIAFQPLQKPELVIIVLLYPELVLLAPMIIAVIDARHSLVRDKMQKELENIMAGETLTSNVPCPSHDVHITSSSLSFLGSHDSSPSSSKDNFPNPNENNAAEKVMEATVETVPSHSREELIQDPSLVVKTARSSRYKRPVPRIYHAKTLEELEEKTTQKAPYVSYDPELYKTDLTLSAILAEPS</sequence>
<evidence type="ECO:0000313" key="4">
    <source>
        <dbReference type="Proteomes" id="UP001383192"/>
    </source>
</evidence>
<evidence type="ECO:0000256" key="1">
    <source>
        <dbReference type="SAM" id="MobiDB-lite"/>
    </source>
</evidence>
<evidence type="ECO:0000313" key="3">
    <source>
        <dbReference type="EMBL" id="KAK7024642.1"/>
    </source>
</evidence>
<comment type="caution">
    <text evidence="3">The sequence shown here is derived from an EMBL/GenBank/DDBJ whole genome shotgun (WGS) entry which is preliminary data.</text>
</comment>
<keyword evidence="2" id="KW-0812">Transmembrane</keyword>
<keyword evidence="2" id="KW-1133">Transmembrane helix</keyword>
<dbReference type="EMBL" id="JAYKXP010000118">
    <property type="protein sequence ID" value="KAK7024642.1"/>
    <property type="molecule type" value="Genomic_DNA"/>
</dbReference>
<dbReference type="AlphaFoldDB" id="A0AAW0BEN9"/>